<sequence>MFPDPGQRAARQAQQEHQRQVNQRFSDFRPPRSGGLSFLVLVAVTLAALGWASAHGYTPATIIRDIQHFVTTPPTPDVPGDGSGG</sequence>
<reference evidence="3 4" key="1">
    <citation type="submission" date="2021-01" db="EMBL/GenBank/DDBJ databases">
        <title>Whole genome shotgun sequence of Microbispora amethystogenes NBRC 101907.</title>
        <authorList>
            <person name="Komaki H."/>
            <person name="Tamura T."/>
        </authorList>
    </citation>
    <scope>NUCLEOTIDE SEQUENCE [LARGE SCALE GENOMIC DNA]</scope>
    <source>
        <strain evidence="3 4">NBRC 101907</strain>
    </source>
</reference>
<name>A0ABQ4F710_9ACTN</name>
<keyword evidence="2" id="KW-0812">Transmembrane</keyword>
<evidence type="ECO:0000256" key="2">
    <source>
        <dbReference type="SAM" id="Phobius"/>
    </source>
</evidence>
<organism evidence="3 4">
    <name type="scientific">Microbispora amethystogenes</name>
    <dbReference type="NCBI Taxonomy" id="1427754"/>
    <lineage>
        <taxon>Bacteria</taxon>
        <taxon>Bacillati</taxon>
        <taxon>Actinomycetota</taxon>
        <taxon>Actinomycetes</taxon>
        <taxon>Streptosporangiales</taxon>
        <taxon>Streptosporangiaceae</taxon>
        <taxon>Microbispora</taxon>
    </lineage>
</organism>
<keyword evidence="2" id="KW-0472">Membrane</keyword>
<feature type="region of interest" description="Disordered" evidence="1">
    <location>
        <begin position="1"/>
        <end position="31"/>
    </location>
</feature>
<keyword evidence="2" id="KW-1133">Transmembrane helix</keyword>
<feature type="transmembrane region" description="Helical" evidence="2">
    <location>
        <begin position="35"/>
        <end position="54"/>
    </location>
</feature>
<evidence type="ECO:0000256" key="1">
    <source>
        <dbReference type="SAM" id="MobiDB-lite"/>
    </source>
</evidence>
<keyword evidence="4" id="KW-1185">Reference proteome</keyword>
<dbReference type="Proteomes" id="UP000651728">
    <property type="component" value="Unassembled WGS sequence"/>
</dbReference>
<evidence type="ECO:0000313" key="4">
    <source>
        <dbReference type="Proteomes" id="UP000651728"/>
    </source>
</evidence>
<gene>
    <name evidence="3" type="ORF">Mam01_07440</name>
</gene>
<protein>
    <submittedName>
        <fullName evidence="3">Uncharacterized protein</fullName>
    </submittedName>
</protein>
<dbReference type="RefSeq" id="WP_204284067.1">
    <property type="nucleotide sequence ID" value="NZ_BAABEJ010000003.1"/>
</dbReference>
<comment type="caution">
    <text evidence="3">The sequence shown here is derived from an EMBL/GenBank/DDBJ whole genome shotgun (WGS) entry which is preliminary data.</text>
</comment>
<evidence type="ECO:0000313" key="3">
    <source>
        <dbReference type="EMBL" id="GIH30580.1"/>
    </source>
</evidence>
<dbReference type="EMBL" id="BOOB01000004">
    <property type="protein sequence ID" value="GIH30580.1"/>
    <property type="molecule type" value="Genomic_DNA"/>
</dbReference>
<accession>A0ABQ4F710</accession>
<proteinExistence type="predicted"/>